<comment type="caution">
    <text evidence="2">The sequence shown here is derived from an EMBL/GenBank/DDBJ whole genome shotgun (WGS) entry which is preliminary data.</text>
</comment>
<accession>A0A2U1FFY4</accession>
<dbReference type="AlphaFoldDB" id="A0A2U1FFY4"/>
<evidence type="ECO:0000313" key="3">
    <source>
        <dbReference type="Proteomes" id="UP000245639"/>
    </source>
</evidence>
<protein>
    <submittedName>
        <fullName evidence="2">Putative RNase H-like HicB family nuclease</fullName>
    </submittedName>
</protein>
<dbReference type="InterPro" id="IPR031807">
    <property type="entry name" value="HicB-like"/>
</dbReference>
<evidence type="ECO:0000259" key="1">
    <source>
        <dbReference type="Pfam" id="PF15919"/>
    </source>
</evidence>
<gene>
    <name evidence="2" type="ORF">C8D89_104250</name>
</gene>
<dbReference type="InterPro" id="IPR051404">
    <property type="entry name" value="TA_system_antitoxin"/>
</dbReference>
<dbReference type="SUPFAM" id="SSF143100">
    <property type="entry name" value="TTHA1013/TTHA0281-like"/>
    <property type="match status" value="1"/>
</dbReference>
<dbReference type="OrthoDB" id="9807959at2"/>
<organism evidence="2 3">
    <name type="scientific">Actinomycetospora cinnamomea</name>
    <dbReference type="NCBI Taxonomy" id="663609"/>
    <lineage>
        <taxon>Bacteria</taxon>
        <taxon>Bacillati</taxon>
        <taxon>Actinomycetota</taxon>
        <taxon>Actinomycetes</taxon>
        <taxon>Pseudonocardiales</taxon>
        <taxon>Pseudonocardiaceae</taxon>
        <taxon>Actinomycetospora</taxon>
    </lineage>
</organism>
<dbReference type="Gene3D" id="3.30.160.250">
    <property type="match status" value="1"/>
</dbReference>
<dbReference type="Proteomes" id="UP000245639">
    <property type="component" value="Unassembled WGS sequence"/>
</dbReference>
<dbReference type="Pfam" id="PF15919">
    <property type="entry name" value="HicB_lk_antitox"/>
    <property type="match status" value="1"/>
</dbReference>
<feature type="domain" description="HicB-like antitoxin of toxin-antitoxin system" evidence="1">
    <location>
        <begin position="4"/>
        <end position="65"/>
    </location>
</feature>
<dbReference type="InterPro" id="IPR035069">
    <property type="entry name" value="TTHA1013/TTHA0281-like"/>
</dbReference>
<keyword evidence="3" id="KW-1185">Reference proteome</keyword>
<reference evidence="2 3" key="1">
    <citation type="submission" date="2018-04" db="EMBL/GenBank/DDBJ databases">
        <title>Genomic Encyclopedia of Type Strains, Phase IV (KMG-IV): sequencing the most valuable type-strain genomes for metagenomic binning, comparative biology and taxonomic classification.</title>
        <authorList>
            <person name="Goeker M."/>
        </authorList>
    </citation>
    <scope>NUCLEOTIDE SEQUENCE [LARGE SCALE GENOMIC DNA]</scope>
    <source>
        <strain evidence="2 3">DSM 45771</strain>
    </source>
</reference>
<dbReference type="PANTHER" id="PTHR34504:SF2">
    <property type="entry name" value="UPF0150 PROTEIN SSL0259"/>
    <property type="match status" value="1"/>
</dbReference>
<name>A0A2U1FFY4_9PSEU</name>
<sequence length="75" mass="7865">MKGYVVVFEGDEASGYSAYSPDLPGVIAAGDTRGETEQLMWEAMIEHVAALREMGESVPEPATCADATVVDISAA</sequence>
<proteinExistence type="predicted"/>
<evidence type="ECO:0000313" key="2">
    <source>
        <dbReference type="EMBL" id="PVZ11036.1"/>
    </source>
</evidence>
<dbReference type="PANTHER" id="PTHR34504">
    <property type="entry name" value="ANTITOXIN HICB"/>
    <property type="match status" value="1"/>
</dbReference>
<dbReference type="EMBL" id="QEKW01000004">
    <property type="protein sequence ID" value="PVZ11036.1"/>
    <property type="molecule type" value="Genomic_DNA"/>
</dbReference>